<dbReference type="InterPro" id="IPR025850">
    <property type="entry name" value="SUKH-3"/>
</dbReference>
<evidence type="ECO:0000313" key="2">
    <source>
        <dbReference type="Proteomes" id="UP000315226"/>
    </source>
</evidence>
<dbReference type="RefSeq" id="WP_141295163.1">
    <property type="nucleotide sequence ID" value="NZ_BJMN01000011.1"/>
</dbReference>
<organism evidence="1 2">
    <name type="scientific">Streptomyces gardneri</name>
    <dbReference type="NCBI Taxonomy" id="66892"/>
    <lineage>
        <taxon>Bacteria</taxon>
        <taxon>Bacillati</taxon>
        <taxon>Actinomycetota</taxon>
        <taxon>Actinomycetes</taxon>
        <taxon>Kitasatosporales</taxon>
        <taxon>Streptomycetaceae</taxon>
        <taxon>Streptomyces</taxon>
    </lineage>
</organism>
<dbReference type="AlphaFoldDB" id="A0A4Y3RHT4"/>
<dbReference type="Pfam" id="PF14433">
    <property type="entry name" value="SUKH-3"/>
    <property type="match status" value="1"/>
</dbReference>
<protein>
    <submittedName>
        <fullName evidence="1">Uncharacterized protein</fullName>
    </submittedName>
</protein>
<comment type="caution">
    <text evidence="1">The sequence shown here is derived from an EMBL/GenBank/DDBJ whole genome shotgun (WGS) entry which is preliminary data.</text>
</comment>
<reference evidence="1 2" key="1">
    <citation type="submission" date="2019-06" db="EMBL/GenBank/DDBJ databases">
        <title>Whole genome shotgun sequence of Streptomyces gardneri NBRC 12865.</title>
        <authorList>
            <person name="Hosoyama A."/>
            <person name="Uohara A."/>
            <person name="Ohji S."/>
            <person name="Ichikawa N."/>
        </authorList>
    </citation>
    <scope>NUCLEOTIDE SEQUENCE [LARGE SCALE GENOMIC DNA]</scope>
    <source>
        <strain evidence="1 2">NBRC 12865</strain>
    </source>
</reference>
<sequence length="301" mass="30610">MTGVLTRAGWQPDRDAGDAAMLAILTSVAVGARLFPAAERAVREFHGLTVLPADTGGRDVAAVGSVVDPREARFDVPSLHRVADALGVRLFPLGRTDTDAPLAVDEHGRLLMLGTGGPWLLGETVHDGLTALAEGIAPVRLRAPRWSFPLPDGNADLGAAVRAALVAVYVLHSAGVYSGRALHLRATTLRGIGVVAVDEDFPLGPGSLDSSAEPLITGMTARLEASGARAAACELTLTIPVPPGTEGPPATAECAVTVGNPAEPPALTLTAGLSASTGPTATALDTCAKSLAAWSGSPLRP</sequence>
<dbReference type="OrthoDB" id="4330410at2"/>
<proteinExistence type="predicted"/>
<name>A0A4Y3RHT4_9ACTN</name>
<dbReference type="Proteomes" id="UP000315226">
    <property type="component" value="Unassembled WGS sequence"/>
</dbReference>
<dbReference type="EMBL" id="BJMN01000011">
    <property type="protein sequence ID" value="GEB56287.1"/>
    <property type="molecule type" value="Genomic_DNA"/>
</dbReference>
<accession>A0A4Y3RHT4</accession>
<evidence type="ECO:0000313" key="1">
    <source>
        <dbReference type="EMBL" id="GEB56287.1"/>
    </source>
</evidence>
<gene>
    <name evidence="1" type="ORF">SGA01_18920</name>
</gene>
<keyword evidence="2" id="KW-1185">Reference proteome</keyword>